<evidence type="ECO:0000313" key="2">
    <source>
        <dbReference type="Proteomes" id="UP001497516"/>
    </source>
</evidence>
<evidence type="ECO:0000313" key="1">
    <source>
        <dbReference type="EMBL" id="CAL1396546.1"/>
    </source>
</evidence>
<sequence length="81" mass="8898">MNYLLSRVLELARVCWCGVSENRSESGLAGSWSQQQVKLPHDLNFPSGSREREERKAEIMLAASTADNGARCISADGMKAL</sequence>
<accession>A0AAV2FE50</accession>
<gene>
    <name evidence="1" type="ORF">LTRI10_LOCUS36905</name>
</gene>
<dbReference type="AlphaFoldDB" id="A0AAV2FE50"/>
<dbReference type="EMBL" id="OZ034819">
    <property type="protein sequence ID" value="CAL1396546.1"/>
    <property type="molecule type" value="Genomic_DNA"/>
</dbReference>
<name>A0AAV2FE50_9ROSI</name>
<proteinExistence type="predicted"/>
<reference evidence="1 2" key="1">
    <citation type="submission" date="2024-04" db="EMBL/GenBank/DDBJ databases">
        <authorList>
            <person name="Fracassetti M."/>
        </authorList>
    </citation>
    <scope>NUCLEOTIDE SEQUENCE [LARGE SCALE GENOMIC DNA]</scope>
</reference>
<dbReference type="Proteomes" id="UP001497516">
    <property type="component" value="Chromosome 6"/>
</dbReference>
<keyword evidence="2" id="KW-1185">Reference proteome</keyword>
<protein>
    <submittedName>
        <fullName evidence="1">Uncharacterized protein</fullName>
    </submittedName>
</protein>
<organism evidence="1 2">
    <name type="scientific">Linum trigynum</name>
    <dbReference type="NCBI Taxonomy" id="586398"/>
    <lineage>
        <taxon>Eukaryota</taxon>
        <taxon>Viridiplantae</taxon>
        <taxon>Streptophyta</taxon>
        <taxon>Embryophyta</taxon>
        <taxon>Tracheophyta</taxon>
        <taxon>Spermatophyta</taxon>
        <taxon>Magnoliopsida</taxon>
        <taxon>eudicotyledons</taxon>
        <taxon>Gunneridae</taxon>
        <taxon>Pentapetalae</taxon>
        <taxon>rosids</taxon>
        <taxon>fabids</taxon>
        <taxon>Malpighiales</taxon>
        <taxon>Linaceae</taxon>
        <taxon>Linum</taxon>
    </lineage>
</organism>